<feature type="active site" description="Proton acceptor" evidence="5">
    <location>
        <position position="355"/>
    </location>
</feature>
<dbReference type="PROSITE" id="PS51687">
    <property type="entry name" value="SAM_MT_RNA_M5U"/>
    <property type="match status" value="1"/>
</dbReference>
<dbReference type="EMBL" id="JAAWWK010000002">
    <property type="protein sequence ID" value="NKI17306.1"/>
    <property type="molecule type" value="Genomic_DNA"/>
</dbReference>
<keyword evidence="9" id="KW-1185">Reference proteome</keyword>
<evidence type="ECO:0000256" key="2">
    <source>
        <dbReference type="ARBA" id="ARBA00022679"/>
    </source>
</evidence>
<evidence type="ECO:0000256" key="4">
    <source>
        <dbReference type="ARBA" id="ARBA00022694"/>
    </source>
</evidence>
<proteinExistence type="inferred from homology"/>
<evidence type="ECO:0000313" key="9">
    <source>
        <dbReference type="Proteomes" id="UP000765845"/>
    </source>
</evidence>
<dbReference type="GO" id="GO:0030697">
    <property type="term" value="F:tRNA (uracil(54)-C5)-methyltransferase activity, S-adenosyl methionine-dependent"/>
    <property type="evidence" value="ECO:0007669"/>
    <property type="project" value="UniProtKB-EC"/>
</dbReference>
<comment type="catalytic activity">
    <reaction evidence="5">
        <text>uridine(341) in tmRNA + S-adenosyl-L-methionine = 5-methyluridine(341) in tmRNA + S-adenosyl-L-homocysteine + H(+)</text>
        <dbReference type="Rhea" id="RHEA:43612"/>
        <dbReference type="Rhea" id="RHEA-COMP:10630"/>
        <dbReference type="Rhea" id="RHEA-COMP:10631"/>
        <dbReference type="ChEBI" id="CHEBI:15378"/>
        <dbReference type="ChEBI" id="CHEBI:57856"/>
        <dbReference type="ChEBI" id="CHEBI:59789"/>
        <dbReference type="ChEBI" id="CHEBI:65315"/>
        <dbReference type="ChEBI" id="CHEBI:74447"/>
    </reaction>
</comment>
<dbReference type="SUPFAM" id="SSF53335">
    <property type="entry name" value="S-adenosyl-L-methionine-dependent methyltransferases"/>
    <property type="match status" value="1"/>
</dbReference>
<evidence type="ECO:0000256" key="7">
    <source>
        <dbReference type="PROSITE-ProRule" id="PRU10015"/>
    </source>
</evidence>
<name>A0ABX1GEE1_9GAMM</name>
<protein>
    <recommendedName>
        <fullName evidence="5">tRNA/tmRNA (uracil-C(5))-methyltransferase</fullName>
        <ecNumber evidence="5">2.1.1.35</ecNumber>
    </recommendedName>
    <alternativeName>
        <fullName evidence="5">tRNA (uracil(54)-C(5))-methyltransferase</fullName>
    </alternativeName>
    <alternativeName>
        <fullName evidence="5">tRNA(m5U54)-methyltransferase</fullName>
        <shortName evidence="5">RUMT</shortName>
    </alternativeName>
    <alternativeName>
        <fullName evidence="5">tmRNA (uracil(341)-C(5))-methyltransferase</fullName>
    </alternativeName>
</protein>
<evidence type="ECO:0000256" key="3">
    <source>
        <dbReference type="ARBA" id="ARBA00022691"/>
    </source>
</evidence>
<dbReference type="HAMAP" id="MF_01011">
    <property type="entry name" value="RNA_methyltr_TrmA"/>
    <property type="match status" value="1"/>
</dbReference>
<comment type="function">
    <text evidence="5">Dual-specificity methyltransferase that catalyzes the formation of 5-methyluridine at position 54 (m5U54) in all tRNAs, and that of position 341 (m5U341) in tmRNA (transfer-mRNA).</text>
</comment>
<dbReference type="Pfam" id="PF05958">
    <property type="entry name" value="tRNA_U5-meth_tr"/>
    <property type="match status" value="1"/>
</dbReference>
<keyword evidence="2 5" id="KW-0808">Transferase</keyword>
<dbReference type="PANTHER" id="PTHR47790">
    <property type="entry name" value="TRNA/TMRNA (URACIL-C(5))-METHYLTRANSFERASE"/>
    <property type="match status" value="1"/>
</dbReference>
<dbReference type="Gene3D" id="2.40.50.1070">
    <property type="match status" value="1"/>
</dbReference>
<comment type="catalytic activity">
    <reaction evidence="5">
        <text>uridine(54) in tRNA + S-adenosyl-L-methionine = 5-methyluridine(54) in tRNA + S-adenosyl-L-homocysteine + H(+)</text>
        <dbReference type="Rhea" id="RHEA:42712"/>
        <dbReference type="Rhea" id="RHEA-COMP:10167"/>
        <dbReference type="Rhea" id="RHEA-COMP:10193"/>
        <dbReference type="ChEBI" id="CHEBI:15378"/>
        <dbReference type="ChEBI" id="CHEBI:57856"/>
        <dbReference type="ChEBI" id="CHEBI:59789"/>
        <dbReference type="ChEBI" id="CHEBI:65315"/>
        <dbReference type="ChEBI" id="CHEBI:74447"/>
        <dbReference type="EC" id="2.1.1.35"/>
    </reaction>
</comment>
<evidence type="ECO:0000256" key="5">
    <source>
        <dbReference type="HAMAP-Rule" id="MF_01011"/>
    </source>
</evidence>
<dbReference type="Proteomes" id="UP000765845">
    <property type="component" value="Unassembled WGS sequence"/>
</dbReference>
<keyword evidence="3 5" id="KW-0949">S-adenosyl-L-methionine</keyword>
<keyword evidence="4 5" id="KW-0819">tRNA processing</keyword>
<dbReference type="GO" id="GO:0032259">
    <property type="term" value="P:methylation"/>
    <property type="evidence" value="ECO:0007669"/>
    <property type="project" value="UniProtKB-KW"/>
</dbReference>
<dbReference type="Gene3D" id="3.40.50.150">
    <property type="entry name" value="Vaccinia Virus protein VP39"/>
    <property type="match status" value="1"/>
</dbReference>
<dbReference type="InterPro" id="IPR030390">
    <property type="entry name" value="MeTrfase_TrmA_AS"/>
</dbReference>
<feature type="binding site" evidence="5">
    <location>
        <position position="220"/>
    </location>
    <ligand>
        <name>S-adenosyl-L-methionine</name>
        <dbReference type="ChEBI" id="CHEBI:59789"/>
    </ligand>
</feature>
<feature type="binding site" evidence="5 6">
    <location>
        <position position="236"/>
    </location>
    <ligand>
        <name>S-adenosyl-L-methionine</name>
        <dbReference type="ChEBI" id="CHEBI:59789"/>
    </ligand>
</feature>
<feature type="active site" evidence="7">
    <location>
        <position position="321"/>
    </location>
</feature>
<feature type="active site" description="Nucleophile" evidence="5 6">
    <location>
        <position position="321"/>
    </location>
</feature>
<dbReference type="InterPro" id="IPR029063">
    <property type="entry name" value="SAM-dependent_MTases_sf"/>
</dbReference>
<dbReference type="CDD" id="cd02440">
    <property type="entry name" value="AdoMet_MTases"/>
    <property type="match status" value="1"/>
</dbReference>
<dbReference type="RefSeq" id="WP_168449815.1">
    <property type="nucleotide sequence ID" value="NZ_JAAWWK010000002.1"/>
</dbReference>
<feature type="binding site" evidence="5 6">
    <location>
        <position position="296"/>
    </location>
    <ligand>
        <name>S-adenosyl-L-methionine</name>
        <dbReference type="ChEBI" id="CHEBI:59789"/>
    </ligand>
</feature>
<evidence type="ECO:0000313" key="8">
    <source>
        <dbReference type="EMBL" id="NKI17306.1"/>
    </source>
</evidence>
<comment type="caution">
    <text evidence="8">The sequence shown here is derived from an EMBL/GenBank/DDBJ whole genome shotgun (WGS) entry which is preliminary data.</text>
</comment>
<accession>A0ABX1GEE1</accession>
<dbReference type="PANTHER" id="PTHR47790:SF2">
    <property type="entry name" value="TRNA_TMRNA (URACIL-C(5))-METHYLTRANSFERASE"/>
    <property type="match status" value="1"/>
</dbReference>
<dbReference type="PROSITE" id="PS01230">
    <property type="entry name" value="TRMA_1"/>
    <property type="match status" value="1"/>
</dbReference>
<organism evidence="8 9">
    <name type="scientific">Spongiibacter thalassae</name>
    <dbReference type="NCBI Taxonomy" id="2721624"/>
    <lineage>
        <taxon>Bacteria</taxon>
        <taxon>Pseudomonadati</taxon>
        <taxon>Pseudomonadota</taxon>
        <taxon>Gammaproteobacteria</taxon>
        <taxon>Cellvibrionales</taxon>
        <taxon>Spongiibacteraceae</taxon>
        <taxon>Spongiibacter</taxon>
    </lineage>
</organism>
<dbReference type="InterPro" id="IPR030391">
    <property type="entry name" value="MeTrfase_TrmA_CS"/>
</dbReference>
<feature type="binding site" evidence="5 6">
    <location>
        <position position="186"/>
    </location>
    <ligand>
        <name>S-adenosyl-L-methionine</name>
        <dbReference type="ChEBI" id="CHEBI:59789"/>
    </ligand>
</feature>
<dbReference type="EC" id="2.1.1.35" evidence="5"/>
<feature type="binding site" evidence="5 6">
    <location>
        <position position="215"/>
    </location>
    <ligand>
        <name>S-adenosyl-L-methionine</name>
        <dbReference type="ChEBI" id="CHEBI:59789"/>
    </ligand>
</feature>
<keyword evidence="1 5" id="KW-0489">Methyltransferase</keyword>
<dbReference type="NCBIfam" id="TIGR02143">
    <property type="entry name" value="trmA_only"/>
    <property type="match status" value="1"/>
</dbReference>
<dbReference type="PROSITE" id="PS01231">
    <property type="entry name" value="TRMA_2"/>
    <property type="match status" value="1"/>
</dbReference>
<dbReference type="InterPro" id="IPR011869">
    <property type="entry name" value="TrmA_MeTrfase"/>
</dbReference>
<sequence length="370" mass="42311">MSITPIQPEAYPQLLADKVSDFASLFADLGLPAPKVHPSPAEHYRMRAEFRIWHDNDELYYAMFDPAQPKIPVRIDYFPTASASICRLMPVLRQALQNNEHLRHRLFQIEFLSTLSGDMMVTLIYHRKLDDTWQAAAEGLAQDLNITIIGRSRKQKLVLSRDYVEECLPIAGREYHYRQYEGGFTQPNAHINCAMIEWALAHLAGSESRDLVELYCGNGNFTAPLAGAFRRVLATEISKTSVKAARENFALNHIDNVEILRMSSEEFTAALNGEREFRRLENINLADYTLDTILVDPPRAGLDDATRALVARFKRILYISCNPHTLHRDLQQLHKTHHCEQLAMFDQFPYTEHLECGVLLTERDELCPSS</sequence>
<comment type="similarity">
    <text evidence="5">Belongs to the class I-like SAM-binding methyltransferase superfamily. RNA M5U methyltransferase family. TrmA subfamily.</text>
</comment>
<dbReference type="InterPro" id="IPR010280">
    <property type="entry name" value="U5_MeTrfase_fam"/>
</dbReference>
<reference evidence="8 9" key="1">
    <citation type="submission" date="2020-04" db="EMBL/GenBank/DDBJ databases">
        <authorList>
            <person name="Yoon J."/>
        </authorList>
    </citation>
    <scope>NUCLEOTIDE SEQUENCE [LARGE SCALE GENOMIC DNA]</scope>
    <source>
        <strain evidence="8 9">KMU-166</strain>
    </source>
</reference>
<evidence type="ECO:0000256" key="1">
    <source>
        <dbReference type="ARBA" id="ARBA00022603"/>
    </source>
</evidence>
<evidence type="ECO:0000256" key="6">
    <source>
        <dbReference type="PROSITE-ProRule" id="PRU01024"/>
    </source>
</evidence>
<gene>
    <name evidence="5 8" type="primary">trmA</name>
    <name evidence="8" type="ORF">HCU74_07735</name>
</gene>